<reference evidence="1 2" key="1">
    <citation type="submission" date="2019-06" db="EMBL/GenBank/DDBJ databases">
        <title>Genome sequence analysis of &gt;100 Bacillus licheniformis strains suggests intrinsic resistance to this species.</title>
        <authorList>
            <person name="Wels M."/>
            <person name="Siezen R.J."/>
            <person name="Johansen E."/>
            <person name="Stuer-Lauridsen B."/>
            <person name="Bjerre K."/>
            <person name="Nielsen B.K.K."/>
        </authorList>
    </citation>
    <scope>NUCLEOTIDE SEQUENCE [LARGE SCALE GENOMIC DNA]</scope>
    <source>
        <strain evidence="1 2">BAC-16736</strain>
    </source>
</reference>
<comment type="caution">
    <text evidence="1">The sequence shown here is derived from an EMBL/GenBank/DDBJ whole genome shotgun (WGS) entry which is preliminary data.</text>
</comment>
<name>A0A415IQ69_BACLI</name>
<organism evidence="1 2">
    <name type="scientific">Bacillus licheniformis</name>
    <dbReference type="NCBI Taxonomy" id="1402"/>
    <lineage>
        <taxon>Bacteria</taxon>
        <taxon>Bacillati</taxon>
        <taxon>Bacillota</taxon>
        <taxon>Bacilli</taxon>
        <taxon>Bacillales</taxon>
        <taxon>Bacillaceae</taxon>
        <taxon>Bacillus</taxon>
    </lineage>
</organism>
<evidence type="ECO:0000313" key="2">
    <source>
        <dbReference type="Proteomes" id="UP000435910"/>
    </source>
</evidence>
<dbReference type="Proteomes" id="UP000435910">
    <property type="component" value="Unassembled WGS sequence"/>
</dbReference>
<protein>
    <submittedName>
        <fullName evidence="1">Uncharacterized protein</fullName>
    </submittedName>
</protein>
<gene>
    <name evidence="1" type="ORF">CHCC16736_4673</name>
</gene>
<proteinExistence type="predicted"/>
<sequence length="62" mass="7045">MNRLQLKQEAADDVGGLLFVMERSPFKSSVSLSEHAQGLFSVLEMKFSFPRKKICITIRTLD</sequence>
<dbReference type="EMBL" id="NILC01000036">
    <property type="protein sequence ID" value="TWL20472.1"/>
    <property type="molecule type" value="Genomic_DNA"/>
</dbReference>
<dbReference type="AlphaFoldDB" id="A0A415IQ69"/>
<evidence type="ECO:0000313" key="1">
    <source>
        <dbReference type="EMBL" id="TWL20472.1"/>
    </source>
</evidence>
<accession>A0A415IQ69</accession>